<feature type="non-terminal residue" evidence="1">
    <location>
        <position position="1"/>
    </location>
</feature>
<dbReference type="EMBL" id="CP045891">
    <property type="protein sequence ID" value="QQP57561.1"/>
    <property type="molecule type" value="Genomic_DNA"/>
</dbReference>
<dbReference type="Proteomes" id="UP000595437">
    <property type="component" value="Chromosome 2"/>
</dbReference>
<evidence type="ECO:0000313" key="2">
    <source>
        <dbReference type="Proteomes" id="UP000595437"/>
    </source>
</evidence>
<evidence type="ECO:0000313" key="1">
    <source>
        <dbReference type="EMBL" id="QQP57561.1"/>
    </source>
</evidence>
<name>A0A7T8QWF3_CALRO</name>
<keyword evidence="2" id="KW-1185">Reference proteome</keyword>
<reference evidence="2" key="1">
    <citation type="submission" date="2021-01" db="EMBL/GenBank/DDBJ databases">
        <title>Caligus Genome Assembly.</title>
        <authorList>
            <person name="Gallardo-Escarate C."/>
        </authorList>
    </citation>
    <scope>NUCLEOTIDE SEQUENCE [LARGE SCALE GENOMIC DNA]</scope>
</reference>
<protein>
    <submittedName>
        <fullName evidence="1">Uncharacterized protein</fullName>
    </submittedName>
</protein>
<dbReference type="AlphaFoldDB" id="A0A7T8QWF3"/>
<gene>
    <name evidence="1" type="ORF">FKW44_002592</name>
</gene>
<sequence length="81" mass="9188">KIVHWIQVWAAGRPHLLPCSCLQRLRSDPFASYTICNANLLSHNFQLLLPQPPAPQQLTIRASRVFIDEDSSKSMSLAYLI</sequence>
<organism evidence="1 2">
    <name type="scientific">Caligus rogercresseyi</name>
    <name type="common">Sea louse</name>
    <dbReference type="NCBI Taxonomy" id="217165"/>
    <lineage>
        <taxon>Eukaryota</taxon>
        <taxon>Metazoa</taxon>
        <taxon>Ecdysozoa</taxon>
        <taxon>Arthropoda</taxon>
        <taxon>Crustacea</taxon>
        <taxon>Multicrustacea</taxon>
        <taxon>Hexanauplia</taxon>
        <taxon>Copepoda</taxon>
        <taxon>Siphonostomatoida</taxon>
        <taxon>Caligidae</taxon>
        <taxon>Caligus</taxon>
    </lineage>
</organism>
<proteinExistence type="predicted"/>
<accession>A0A7T8QWF3</accession>